<dbReference type="RefSeq" id="WP_136386840.1">
    <property type="nucleotide sequence ID" value="NZ_SSOD01000022.1"/>
</dbReference>
<dbReference type="Proteomes" id="UP000307956">
    <property type="component" value="Unassembled WGS sequence"/>
</dbReference>
<evidence type="ECO:0000256" key="1">
    <source>
        <dbReference type="SAM" id="MobiDB-lite"/>
    </source>
</evidence>
<gene>
    <name evidence="2" type="ORF">E6O51_20270</name>
</gene>
<name>A0A4S4AAI2_9RHOO</name>
<dbReference type="InterPro" id="IPR056909">
    <property type="entry name" value="SU10_portal"/>
</dbReference>
<keyword evidence="3" id="KW-1185">Reference proteome</keyword>
<feature type="region of interest" description="Disordered" evidence="1">
    <location>
        <begin position="672"/>
        <end position="692"/>
    </location>
</feature>
<dbReference type="AlphaFoldDB" id="A0A4S4AAI2"/>
<proteinExistence type="predicted"/>
<accession>A0A4S4AAI2</accession>
<evidence type="ECO:0000313" key="3">
    <source>
        <dbReference type="Proteomes" id="UP000307956"/>
    </source>
</evidence>
<dbReference type="Pfam" id="PF23899">
    <property type="entry name" value="SU10_portal"/>
    <property type="match status" value="1"/>
</dbReference>
<dbReference type="EMBL" id="SSOD01000022">
    <property type="protein sequence ID" value="THF55924.1"/>
    <property type="molecule type" value="Genomic_DNA"/>
</dbReference>
<comment type="caution">
    <text evidence="2">The sequence shown here is derived from an EMBL/GenBank/DDBJ whole genome shotgun (WGS) entry which is preliminary data.</text>
</comment>
<protein>
    <recommendedName>
        <fullName evidence="4">Portal protein</fullName>
    </recommendedName>
</protein>
<evidence type="ECO:0000313" key="2">
    <source>
        <dbReference type="EMBL" id="THF55924.1"/>
    </source>
</evidence>
<reference evidence="2 3" key="1">
    <citation type="submission" date="2019-04" db="EMBL/GenBank/DDBJ databases">
        <title>Azoarcus rhizosphaerae sp. nov. isolated from rhizosphere of Ficus religiosa.</title>
        <authorList>
            <person name="Lin S.-Y."/>
            <person name="Hameed A."/>
            <person name="Hsu Y.-H."/>
            <person name="Young C.-C."/>
        </authorList>
    </citation>
    <scope>NUCLEOTIDE SEQUENCE [LARGE SCALE GENOMIC DNA]</scope>
    <source>
        <strain evidence="2 3">CC-YHH848</strain>
    </source>
</reference>
<sequence>MREAPPDVEQGGAPDWLGLARDAFGTSTSWFDASVRRDIEQDIRQFQGRHPAGSKYNAESYAGRSKLFRPKTRSSVRRNEAVAAEAFFSTDDVVTVMPFDDSNPIQRAGADLAQELLKWRLTKSVPWFMTACGAYQDAQVAGVVVSRQYWDYDPDRGIDRPVIELIPVENFRIDPGANWACPIETSPYLIQMIPMYVKNVRRRMDGPCRKTGTAAWKRADDGTLLAAATAYGDSTRLVREGNRQDPKDSASALTAYTIVWVHRNIVEHDGKDWLYYTLGTQHLLSDPVPLSDVSPIGRDYVLGVSVIETHRNYPGGSVRLGRDVQAEINDLANLRIDNIRFVLNKRYFVKRNKQVDLRSLTRNTPGSATLMDDPEKDVREVAFTDVTSSAYAEQDRLNLDFDDVTGAFSQASVQSNRNLNETVGGLNLLSSSANQVSGYQLRTFVETWVEPVLRQVLALEQAYETDEAILALSARRAKIVEQYGEAAFSMAFDLLDQDMFLNVNVGIGATNPVDQMQKFIGGMNALREMLADGVLERYGLDIEEVISEVFGKLGYRSGGRFFNLENEDPALTAAKQEIARLQQALDSKTPPELLAKQIEKLDAEIKKLQAAAEETGVKSQYSAVQTAQVIAANPSIAPVADVVLQNEGFRPDPTGIDPNLPVPAEPLMNEQDYISGAPGDTSPDTPAGPAVGALDGIETMEADGVA</sequence>
<dbReference type="OrthoDB" id="9176820at2"/>
<evidence type="ECO:0008006" key="4">
    <source>
        <dbReference type="Google" id="ProtNLM"/>
    </source>
</evidence>
<organism evidence="2 3">
    <name type="scientific">Pseudothauera rhizosphaerae</name>
    <dbReference type="NCBI Taxonomy" id="2565932"/>
    <lineage>
        <taxon>Bacteria</taxon>
        <taxon>Pseudomonadati</taxon>
        <taxon>Pseudomonadota</taxon>
        <taxon>Betaproteobacteria</taxon>
        <taxon>Rhodocyclales</taxon>
        <taxon>Zoogloeaceae</taxon>
        <taxon>Pseudothauera</taxon>
    </lineage>
</organism>